<dbReference type="EMBL" id="AC172742">
    <property type="protein sequence ID" value="ABN09030.1"/>
    <property type="molecule type" value="Genomic_DNA"/>
</dbReference>
<organism evidence="1">
    <name type="scientific">Medicago truncatula</name>
    <name type="common">Barrel medic</name>
    <name type="synonym">Medicago tribuloides</name>
    <dbReference type="NCBI Taxonomy" id="3880"/>
    <lineage>
        <taxon>Eukaryota</taxon>
        <taxon>Viridiplantae</taxon>
        <taxon>Streptophyta</taxon>
        <taxon>Embryophyta</taxon>
        <taxon>Tracheophyta</taxon>
        <taxon>Spermatophyta</taxon>
        <taxon>Magnoliopsida</taxon>
        <taxon>eudicotyledons</taxon>
        <taxon>Gunneridae</taxon>
        <taxon>Pentapetalae</taxon>
        <taxon>rosids</taxon>
        <taxon>fabids</taxon>
        <taxon>Fabales</taxon>
        <taxon>Fabaceae</taxon>
        <taxon>Papilionoideae</taxon>
        <taxon>50 kb inversion clade</taxon>
        <taxon>NPAAA clade</taxon>
        <taxon>Hologalegina</taxon>
        <taxon>IRL clade</taxon>
        <taxon>Trifolieae</taxon>
        <taxon>Medicago</taxon>
    </lineage>
</organism>
<reference evidence="1" key="1">
    <citation type="submission" date="2006-02" db="EMBL/GenBank/DDBJ databases">
        <authorList>
            <person name="Town C.D."/>
        </authorList>
    </citation>
    <scope>NUCLEOTIDE SEQUENCE</scope>
</reference>
<evidence type="ECO:0000313" key="1">
    <source>
        <dbReference type="EMBL" id="ABN09030.1"/>
    </source>
</evidence>
<name>A2Q610_MEDTR</name>
<protein>
    <submittedName>
        <fullName evidence="1">Uncharacterized protein</fullName>
    </submittedName>
</protein>
<accession>A2Q610</accession>
<reference evidence="1" key="2">
    <citation type="submission" date="2007-03" db="EMBL/GenBank/DDBJ databases">
        <authorList>
            <consortium name="The International Medicago Genome Annotation Group"/>
        </authorList>
    </citation>
    <scope>NUCLEOTIDE SEQUENCE</scope>
</reference>
<sequence length="59" mass="6660">MDKKESSDRYIASVVEKLLKPCVPRLRKAIGALKKELSVLQLQIHDPCPEWPTIIDDSG</sequence>
<gene>
    <name evidence="1" type="ORF">MtrDRAFT_AC172742g14v1</name>
</gene>
<dbReference type="AlphaFoldDB" id="A2Q610"/>
<proteinExistence type="predicted"/>